<dbReference type="Gene3D" id="3.40.50.10710">
    <property type="entry name" value="Metallo-hydrolase/oxidoreductase"/>
    <property type="match status" value="1"/>
</dbReference>
<dbReference type="InterPro" id="IPR001279">
    <property type="entry name" value="Metallo-B-lactamas"/>
</dbReference>
<evidence type="ECO:0000256" key="7">
    <source>
        <dbReference type="ARBA" id="ARBA00022839"/>
    </source>
</evidence>
<keyword evidence="6" id="KW-0862">Zinc</keyword>
<dbReference type="InterPro" id="IPR042173">
    <property type="entry name" value="RNase_J_2"/>
</dbReference>
<evidence type="ECO:0000256" key="2">
    <source>
        <dbReference type="ARBA" id="ARBA00022722"/>
    </source>
</evidence>
<dbReference type="Pfam" id="PF07521">
    <property type="entry name" value="RMMBL"/>
    <property type="match status" value="1"/>
</dbReference>
<dbReference type="HAMAP" id="MF_01491">
    <property type="entry name" value="RNase_J_bact"/>
    <property type="match status" value="1"/>
</dbReference>
<dbReference type="AlphaFoldDB" id="A0A0G1M7H9"/>
<evidence type="ECO:0000256" key="6">
    <source>
        <dbReference type="ARBA" id="ARBA00022833"/>
    </source>
</evidence>
<comment type="subunit">
    <text evidence="9">Homodimer, may be a subunit of the RNA degradosome.</text>
</comment>
<feature type="domain" description="Metallo-beta-lactamase" evidence="10">
    <location>
        <begin position="16"/>
        <end position="200"/>
    </location>
</feature>
<evidence type="ECO:0000259" key="10">
    <source>
        <dbReference type="SMART" id="SM00849"/>
    </source>
</evidence>
<evidence type="ECO:0000256" key="9">
    <source>
        <dbReference type="HAMAP-Rule" id="MF_01491"/>
    </source>
</evidence>
<dbReference type="GO" id="GO:0004521">
    <property type="term" value="F:RNA endonuclease activity"/>
    <property type="evidence" value="ECO:0007669"/>
    <property type="project" value="UniProtKB-UniRule"/>
</dbReference>
<keyword evidence="3" id="KW-0479">Metal-binding</keyword>
<protein>
    <recommendedName>
        <fullName evidence="9">Ribonuclease J</fullName>
        <shortName evidence="9">RNase J</shortName>
        <ecNumber evidence="9">3.1.-.-</ecNumber>
    </recommendedName>
</protein>
<reference evidence="11 12" key="1">
    <citation type="journal article" date="2015" name="Nature">
        <title>rRNA introns, odd ribosomes, and small enigmatic genomes across a large radiation of phyla.</title>
        <authorList>
            <person name="Brown C.T."/>
            <person name="Hug L.A."/>
            <person name="Thomas B.C."/>
            <person name="Sharon I."/>
            <person name="Castelle C.J."/>
            <person name="Singh A."/>
            <person name="Wilkins M.J."/>
            <person name="Williams K.H."/>
            <person name="Banfield J.F."/>
        </authorList>
    </citation>
    <scope>NUCLEOTIDE SEQUENCE [LARGE SCALE GENOMIC DNA]</scope>
</reference>
<feature type="binding site" evidence="9">
    <location>
        <begin position="362"/>
        <end position="366"/>
    </location>
    <ligand>
        <name>substrate</name>
    </ligand>
</feature>
<dbReference type="CDD" id="cd07714">
    <property type="entry name" value="RNaseJ_MBL-fold"/>
    <property type="match status" value="1"/>
</dbReference>
<evidence type="ECO:0000256" key="4">
    <source>
        <dbReference type="ARBA" id="ARBA00022759"/>
    </source>
</evidence>
<accession>A0A0G1M7H9</accession>
<dbReference type="NCBIfam" id="TIGR00649">
    <property type="entry name" value="MG423"/>
    <property type="match status" value="1"/>
</dbReference>
<dbReference type="GO" id="GO:0005737">
    <property type="term" value="C:cytoplasm"/>
    <property type="evidence" value="ECO:0007669"/>
    <property type="project" value="UniProtKB-SubCell"/>
</dbReference>
<name>A0A0G1M7H9_9BACT</name>
<dbReference type="InterPro" id="IPR036866">
    <property type="entry name" value="RibonucZ/Hydroxyglut_hydro"/>
</dbReference>
<evidence type="ECO:0000256" key="5">
    <source>
        <dbReference type="ARBA" id="ARBA00022801"/>
    </source>
</evidence>
<dbReference type="Proteomes" id="UP000034086">
    <property type="component" value="Unassembled WGS sequence"/>
</dbReference>
<dbReference type="SMART" id="SM00849">
    <property type="entry name" value="Lactamase_B"/>
    <property type="match status" value="1"/>
</dbReference>
<evidence type="ECO:0000256" key="1">
    <source>
        <dbReference type="ARBA" id="ARBA00022490"/>
    </source>
</evidence>
<comment type="caution">
    <text evidence="11">The sequence shown here is derived from an EMBL/GenBank/DDBJ whole genome shotgun (WGS) entry which is preliminary data.</text>
</comment>
<evidence type="ECO:0000313" key="12">
    <source>
        <dbReference type="Proteomes" id="UP000034086"/>
    </source>
</evidence>
<evidence type="ECO:0000313" key="11">
    <source>
        <dbReference type="EMBL" id="KKU04186.1"/>
    </source>
</evidence>
<keyword evidence="5 9" id="KW-0378">Hydrolase</keyword>
<dbReference type="PATRIC" id="fig|1618598.3.peg.51"/>
<keyword evidence="9" id="KW-0698">rRNA processing</keyword>
<dbReference type="InterPro" id="IPR004613">
    <property type="entry name" value="RNase_J"/>
</dbReference>
<dbReference type="InterPro" id="IPR041636">
    <property type="entry name" value="RNase_J_C"/>
</dbReference>
<dbReference type="GO" id="GO:0008270">
    <property type="term" value="F:zinc ion binding"/>
    <property type="evidence" value="ECO:0007669"/>
    <property type="project" value="InterPro"/>
</dbReference>
<comment type="function">
    <text evidence="9">An RNase that has 5'-3' exonuclease and possibly endonuclease activity. Involved in maturation of rRNA and in some organisms also mRNA maturation and/or decay.</text>
</comment>
<dbReference type="Gene3D" id="3.10.20.580">
    <property type="match status" value="1"/>
</dbReference>
<dbReference type="EMBL" id="LCKQ01000002">
    <property type="protein sequence ID" value="KKU04186.1"/>
    <property type="molecule type" value="Genomic_DNA"/>
</dbReference>
<dbReference type="GO" id="GO:0006364">
    <property type="term" value="P:rRNA processing"/>
    <property type="evidence" value="ECO:0007669"/>
    <property type="project" value="UniProtKB-UniRule"/>
</dbReference>
<comment type="similarity">
    <text evidence="9">Belongs to the metallo-beta-lactamase superfamily. RNA-metabolizing metallo-beta-lactamase-like family. Bacterial RNase J subfamily.</text>
</comment>
<dbReference type="Pfam" id="PF22505">
    <property type="entry name" value="RNase_J_b_CASP"/>
    <property type="match status" value="1"/>
</dbReference>
<dbReference type="Gene3D" id="3.60.15.10">
    <property type="entry name" value="Ribonuclease Z/Hydroxyacylglutathione hydrolase-like"/>
    <property type="match status" value="1"/>
</dbReference>
<gene>
    <name evidence="9" type="primary">rnj</name>
    <name evidence="11" type="ORF">UX03_C0002G0010</name>
</gene>
<keyword evidence="4 9" id="KW-0255">Endonuclease</keyword>
<keyword evidence="8 9" id="KW-0694">RNA-binding</keyword>
<dbReference type="PANTHER" id="PTHR43694:SF1">
    <property type="entry name" value="RIBONUCLEASE J"/>
    <property type="match status" value="1"/>
</dbReference>
<dbReference type="Pfam" id="PF17770">
    <property type="entry name" value="RNase_J_C"/>
    <property type="match status" value="1"/>
</dbReference>
<comment type="subcellular location">
    <subcellularLocation>
        <location evidence="9">Cytoplasm</location>
    </subcellularLocation>
</comment>
<dbReference type="GO" id="GO:0004534">
    <property type="term" value="F:5'-3' RNA exonuclease activity"/>
    <property type="evidence" value="ECO:0007669"/>
    <property type="project" value="UniProtKB-UniRule"/>
</dbReference>
<sequence length="550" mass="60930">MSALKFIALSGTTGVTQNLYIYEYENDLIVVDCGVGFPESDMYGVDLVIPDFTYLRENARKVRAILISHGHEDHLGALPFLLKEIKAPIYSTRLVAGFIEDKFLDYGLRNIKVNVFDPERDVLTFGSFRITPFRVSHSVPDGVGFAIDTPEGRAFHIPDYKFDWTPVDGRPFDVGKVSALASEEVLAVASDCIGATSPGYTESEMEIEDKIEEIATHAKRQIFFTTISSNISRMQQALNVAGRLGRKVAFIGRSIERKAEIARTLGYLHYPRELLINPKQARKLPVDKMMYIISGSYGQPGSALYRAALKEHDSLSLETGDVVIFSSDPAPPGSKANVDFVVDKLIEANVDVHYYDMQEDLHVSGHGSQKDIEMLFALLKPKYFIPIGGTIRHMRAYSLLAQKMGAKASDVFELTPGQIVEFKGKLAKVAGKIPVKDVLVDGLGIGDVGNVVLRDRQTLAKDGIAIVLLTLDRIQGKLTSDPEVISRGFVYEGKNKRLLAVSGNLLSKELARKPKLDAKIARDAAIEFLERYFFETTGRRPMILPVVVEV</sequence>
<dbReference type="InterPro" id="IPR055132">
    <property type="entry name" value="RNase_J_b_CASP"/>
</dbReference>
<dbReference type="InterPro" id="IPR011108">
    <property type="entry name" value="RMMBL"/>
</dbReference>
<organism evidence="11 12">
    <name type="scientific">Candidatus Woesebacteria bacterium GW2011_GWE1_45_18</name>
    <dbReference type="NCBI Taxonomy" id="1618598"/>
    <lineage>
        <taxon>Bacteria</taxon>
        <taxon>Candidatus Woeseibacteriota</taxon>
    </lineage>
</organism>
<dbReference type="InterPro" id="IPR030854">
    <property type="entry name" value="RNase_J_bac"/>
</dbReference>
<dbReference type="EC" id="3.1.-.-" evidence="9"/>
<dbReference type="Pfam" id="PF00753">
    <property type="entry name" value="Lactamase_B"/>
    <property type="match status" value="1"/>
</dbReference>
<proteinExistence type="inferred from homology"/>
<keyword evidence="2 9" id="KW-0540">Nuclease</keyword>
<dbReference type="SUPFAM" id="SSF56281">
    <property type="entry name" value="Metallo-hydrolase/oxidoreductase"/>
    <property type="match status" value="1"/>
</dbReference>
<keyword evidence="1 9" id="KW-0963">Cytoplasm</keyword>
<evidence type="ECO:0000256" key="8">
    <source>
        <dbReference type="ARBA" id="ARBA00022884"/>
    </source>
</evidence>
<evidence type="ECO:0000256" key="3">
    <source>
        <dbReference type="ARBA" id="ARBA00022723"/>
    </source>
</evidence>
<dbReference type="GO" id="GO:0003723">
    <property type="term" value="F:RNA binding"/>
    <property type="evidence" value="ECO:0007669"/>
    <property type="project" value="UniProtKB-UniRule"/>
</dbReference>
<dbReference type="PANTHER" id="PTHR43694">
    <property type="entry name" value="RIBONUCLEASE J"/>
    <property type="match status" value="1"/>
</dbReference>
<keyword evidence="7 9" id="KW-0269">Exonuclease</keyword>